<feature type="non-terminal residue" evidence="1">
    <location>
        <position position="164"/>
    </location>
</feature>
<protein>
    <submittedName>
        <fullName evidence="1">Uncharacterized protein</fullName>
    </submittedName>
</protein>
<proteinExistence type="predicted"/>
<dbReference type="EMBL" id="CAJNNV010010159">
    <property type="protein sequence ID" value="CAE8598269.1"/>
    <property type="molecule type" value="Genomic_DNA"/>
</dbReference>
<evidence type="ECO:0000313" key="1">
    <source>
        <dbReference type="EMBL" id="CAE8598269.1"/>
    </source>
</evidence>
<feature type="non-terminal residue" evidence="1">
    <location>
        <position position="1"/>
    </location>
</feature>
<keyword evidence="2" id="KW-1185">Reference proteome</keyword>
<accession>A0A813EDB3</accession>
<dbReference type="Proteomes" id="UP000654075">
    <property type="component" value="Unassembled WGS sequence"/>
</dbReference>
<evidence type="ECO:0000313" key="2">
    <source>
        <dbReference type="Proteomes" id="UP000654075"/>
    </source>
</evidence>
<sequence>RGLYEAVWQAARLSPPSRSRESQACCEGEAPLGFAAGALFFSGEFRVCTSAVPAEQVLLFPGSPVASGPGDVVLRLSTWLEEHHRLQDMPQLLLVCDNLGFLHAPTSSGRSYLLGKGHFSQLALLVHDSEGQLRELLCSDLAGEWPPSPDRTGCTDGRTADPSG</sequence>
<reference evidence="1" key="1">
    <citation type="submission" date="2021-02" db="EMBL/GenBank/DDBJ databases">
        <authorList>
            <person name="Dougan E. K."/>
            <person name="Rhodes N."/>
            <person name="Thang M."/>
            <person name="Chan C."/>
        </authorList>
    </citation>
    <scope>NUCLEOTIDE SEQUENCE</scope>
</reference>
<dbReference type="AlphaFoldDB" id="A0A813EDB3"/>
<name>A0A813EDB3_POLGL</name>
<organism evidence="1 2">
    <name type="scientific">Polarella glacialis</name>
    <name type="common">Dinoflagellate</name>
    <dbReference type="NCBI Taxonomy" id="89957"/>
    <lineage>
        <taxon>Eukaryota</taxon>
        <taxon>Sar</taxon>
        <taxon>Alveolata</taxon>
        <taxon>Dinophyceae</taxon>
        <taxon>Suessiales</taxon>
        <taxon>Suessiaceae</taxon>
        <taxon>Polarella</taxon>
    </lineage>
</organism>
<gene>
    <name evidence="1" type="ORF">PGLA1383_LOCUS16681</name>
</gene>
<comment type="caution">
    <text evidence="1">The sequence shown here is derived from an EMBL/GenBank/DDBJ whole genome shotgun (WGS) entry which is preliminary data.</text>
</comment>